<evidence type="ECO:0000313" key="2">
    <source>
        <dbReference type="Proteomes" id="UP000001660"/>
    </source>
</evidence>
<proteinExistence type="predicted"/>
<dbReference type="SUPFAM" id="SSF50494">
    <property type="entry name" value="Trypsin-like serine proteases"/>
    <property type="match status" value="1"/>
</dbReference>
<dbReference type="Gene3D" id="2.40.10.10">
    <property type="entry name" value="Trypsin-like serine proteases"/>
    <property type="match status" value="1"/>
</dbReference>
<dbReference type="Pfam" id="PF13365">
    <property type="entry name" value="Trypsin_2"/>
    <property type="match status" value="1"/>
</dbReference>
<evidence type="ECO:0000313" key="1">
    <source>
        <dbReference type="EMBL" id="CBK43521.1"/>
    </source>
</evidence>
<sequence length="296" mass="32429">MAGWIDRWRAATVAIGAIQEADIRSRTGRVSTKKFFAVVGTGVLFSLHGPRRQDCWLVTARHVFLDPTENWTPSTLGIVFPHTHRRSMKQALEIPIHLTKAGRRCWYPHPDKAVDLACLPLPLTMRHPKPGGPSSVAWMDIATTADLYEGVPIMVLGYPAAFDIPDSPRAIVRQGIVSWVSPARPGSEVFLIDSHVFPGNSGGPVFRLPTAMDREGHLTAGGAVTLLGIVTQARIQSLPLLAGGKQVDLYVEGKKTSEPLLTPSFLGLGLVEPAYRIKQLLVSATRRHHRRKRPAS</sequence>
<keyword evidence="2" id="KW-1185">Reference proteome</keyword>
<dbReference type="eggNOG" id="COG0265">
    <property type="taxonomic scope" value="Bacteria"/>
</dbReference>
<dbReference type="InterPro" id="IPR009003">
    <property type="entry name" value="Peptidase_S1_PA"/>
</dbReference>
<protein>
    <recommendedName>
        <fullName evidence="3">Serine protease</fullName>
    </recommendedName>
</protein>
<dbReference type="HOGENOM" id="CLU_1037651_0_0_0"/>
<dbReference type="KEGG" id="nde:NIDE3848"/>
<dbReference type="AlphaFoldDB" id="D8PJE7"/>
<name>D8PJE7_9BACT</name>
<evidence type="ECO:0008006" key="3">
    <source>
        <dbReference type="Google" id="ProtNLM"/>
    </source>
</evidence>
<reference evidence="1 2" key="1">
    <citation type="journal article" date="2010" name="Proc. Natl. Acad. Sci. U.S.A.">
        <title>A Nitrospira metagenome illuminates the physiology and evolution of globally important nitrite-oxidizing bacteria.</title>
        <authorList>
            <person name="Lucker S."/>
            <person name="Wagner M."/>
            <person name="Maixner F."/>
            <person name="Pelletier E."/>
            <person name="Koch H."/>
            <person name="Vacherie B."/>
            <person name="Rattei T."/>
            <person name="Sinninghe Damste J."/>
            <person name="Spieck E."/>
            <person name="Le Paslier D."/>
            <person name="Daims H."/>
        </authorList>
    </citation>
    <scope>NUCLEOTIDE SEQUENCE [LARGE SCALE GENOMIC DNA]</scope>
</reference>
<dbReference type="Proteomes" id="UP000001660">
    <property type="component" value="Chromosome"/>
</dbReference>
<organism evidence="1 2">
    <name type="scientific">Nitrospira defluvii</name>
    <dbReference type="NCBI Taxonomy" id="330214"/>
    <lineage>
        <taxon>Bacteria</taxon>
        <taxon>Pseudomonadati</taxon>
        <taxon>Nitrospirota</taxon>
        <taxon>Nitrospiria</taxon>
        <taxon>Nitrospirales</taxon>
        <taxon>Nitrospiraceae</taxon>
        <taxon>Nitrospira</taxon>
    </lineage>
</organism>
<gene>
    <name evidence="1" type="ORF">NIDE3848</name>
</gene>
<dbReference type="EMBL" id="FP929003">
    <property type="protein sequence ID" value="CBK43521.1"/>
    <property type="molecule type" value="Genomic_DNA"/>
</dbReference>
<dbReference type="InterPro" id="IPR043504">
    <property type="entry name" value="Peptidase_S1_PA_chymotrypsin"/>
</dbReference>
<accession>D8PJE7</accession>